<evidence type="ECO:0000259" key="2">
    <source>
        <dbReference type="PROSITE" id="PS50181"/>
    </source>
</evidence>
<dbReference type="Pfam" id="PF12937">
    <property type="entry name" value="F-box-like"/>
    <property type="match status" value="1"/>
</dbReference>
<gene>
    <name evidence="3" type="ORF">SCHCODRAFT_256849</name>
</gene>
<feature type="region of interest" description="Disordered" evidence="1">
    <location>
        <begin position="300"/>
        <end position="350"/>
    </location>
</feature>
<feature type="compositionally biased region" description="Low complexity" evidence="1">
    <location>
        <begin position="504"/>
        <end position="514"/>
    </location>
</feature>
<dbReference type="OrthoDB" id="3211970at2759"/>
<dbReference type="VEuPathDB" id="FungiDB:SCHCODRAFT_02618709"/>
<proteinExistence type="predicted"/>
<sequence>MNTDRESIALATLPEEIILQILAICSVREVLSVGCTCTRLHAITQQNILWIILLRDSLAPVYPIPHDVLAPDLSHDPKTLVRHYADIGRAWLRQRSQPPKNILQGRDTKDPLLGLELLQEQWLLIVRVSSVEVWYIGTEEHKRIGVLSFAETARWTSYAAAVEDGKNLVVVLTNGMSGQSAERNSEVFRVQLRVPKYNVRPTSSFASIPNDPAQRTVQCIDPETRQIAFSRPGMVDIVRYPPDPLDPNSAQEQEPIQYASISTEREDLEELWNGIVAIRFVREHVLIVRARSVQVYANPLFSGDPEASTTDPRASHRTAPSSAQTDRPPRTSRASHVASEPPPCVQHAFPGNSFRQVSVSALTQRPDSPNTYDVQILANEVLQGLFLFDMTLVFPSRASATEKSQASLPSIHDIPLPLLDVRLRGVYAMSMSTQQDLKLPRKSGSALQKHLTRQAIMHGGPPPLMRGGQGRPTMASASNHTMPGSSRPLLRGGAARPMMPPLAAPSLTPASSTAQHHRPHVQSSSFAQPQQTSVTLHQAARAESQYQIVSARGFVSAFALGPRARRAVWVERRRGSTLREIFAWDWRESMVEVTPVEEDAGGSSGTVEEMDVDGVSQTGGARPEGAVDGGPGSATSDDNDAPHALAVEAPREMTGAAVFTLESYDLRDDITHCTFSETEGIILFGTRAGGVFLLRPGYHAELYARG</sequence>
<keyword evidence="4" id="KW-1185">Reference proteome</keyword>
<dbReference type="RefSeq" id="XP_003033298.1">
    <property type="nucleotide sequence ID" value="XM_003033252.1"/>
</dbReference>
<feature type="region of interest" description="Disordered" evidence="1">
    <location>
        <begin position="504"/>
        <end position="538"/>
    </location>
</feature>
<dbReference type="SUPFAM" id="SSF81383">
    <property type="entry name" value="F-box domain"/>
    <property type="match status" value="1"/>
</dbReference>
<evidence type="ECO:0000256" key="1">
    <source>
        <dbReference type="SAM" id="MobiDB-lite"/>
    </source>
</evidence>
<dbReference type="GeneID" id="9595593"/>
<dbReference type="eggNOG" id="ENOG502SNIU">
    <property type="taxonomic scope" value="Eukaryota"/>
</dbReference>
<feature type="compositionally biased region" description="Polar residues" evidence="1">
    <location>
        <begin position="307"/>
        <end position="325"/>
    </location>
</feature>
<dbReference type="PROSITE" id="PS50181">
    <property type="entry name" value="FBOX"/>
    <property type="match status" value="1"/>
</dbReference>
<dbReference type="KEGG" id="scm:SCHCO_02618709"/>
<name>D8Q0U0_SCHCM</name>
<dbReference type="EMBL" id="GL377305">
    <property type="protein sequence ID" value="EFI98395.1"/>
    <property type="molecule type" value="Genomic_DNA"/>
</dbReference>
<reference evidence="3 4" key="1">
    <citation type="journal article" date="2010" name="Nat. Biotechnol.">
        <title>Genome sequence of the model mushroom Schizophyllum commune.</title>
        <authorList>
            <person name="Ohm R.A."/>
            <person name="de Jong J.F."/>
            <person name="Lugones L.G."/>
            <person name="Aerts A."/>
            <person name="Kothe E."/>
            <person name="Stajich J.E."/>
            <person name="de Vries R.P."/>
            <person name="Record E."/>
            <person name="Levasseur A."/>
            <person name="Baker S.E."/>
            <person name="Bartholomew K.A."/>
            <person name="Coutinho P.M."/>
            <person name="Erdmann S."/>
            <person name="Fowler T.J."/>
            <person name="Gathman A.C."/>
            <person name="Lombard V."/>
            <person name="Henrissat B."/>
            <person name="Knabe N."/>
            <person name="Kuees U."/>
            <person name="Lilly W.W."/>
            <person name="Lindquist E."/>
            <person name="Lucas S."/>
            <person name="Magnuson J.K."/>
            <person name="Piumi F."/>
            <person name="Raudaskoski M."/>
            <person name="Salamov A."/>
            <person name="Schmutz J."/>
            <person name="Schwarze F.W.M.R."/>
            <person name="vanKuyk P.A."/>
            <person name="Horton J.S."/>
            <person name="Grigoriev I.V."/>
            <person name="Woesten H.A.B."/>
        </authorList>
    </citation>
    <scope>NUCLEOTIDE SEQUENCE [LARGE SCALE GENOMIC DNA]</scope>
    <source>
        <strain evidence="4">H4-8 / FGSC 9210</strain>
    </source>
</reference>
<feature type="region of interest" description="Disordered" evidence="1">
    <location>
        <begin position="597"/>
        <end position="641"/>
    </location>
</feature>
<feature type="compositionally biased region" description="Polar residues" evidence="1">
    <location>
        <begin position="475"/>
        <end position="484"/>
    </location>
</feature>
<evidence type="ECO:0000313" key="3">
    <source>
        <dbReference type="EMBL" id="EFI98395.1"/>
    </source>
</evidence>
<dbReference type="InterPro" id="IPR036047">
    <property type="entry name" value="F-box-like_dom_sf"/>
</dbReference>
<dbReference type="InParanoid" id="D8Q0U0"/>
<accession>D8Q0U0</accession>
<feature type="compositionally biased region" description="Polar residues" evidence="1">
    <location>
        <begin position="521"/>
        <end position="536"/>
    </location>
</feature>
<evidence type="ECO:0000313" key="4">
    <source>
        <dbReference type="Proteomes" id="UP000007431"/>
    </source>
</evidence>
<organism evidence="4">
    <name type="scientific">Schizophyllum commune (strain H4-8 / FGSC 9210)</name>
    <name type="common">Split gill fungus</name>
    <dbReference type="NCBI Taxonomy" id="578458"/>
    <lineage>
        <taxon>Eukaryota</taxon>
        <taxon>Fungi</taxon>
        <taxon>Dikarya</taxon>
        <taxon>Basidiomycota</taxon>
        <taxon>Agaricomycotina</taxon>
        <taxon>Agaricomycetes</taxon>
        <taxon>Agaricomycetidae</taxon>
        <taxon>Agaricales</taxon>
        <taxon>Schizophyllaceae</taxon>
        <taxon>Schizophyllum</taxon>
    </lineage>
</organism>
<dbReference type="Proteomes" id="UP000007431">
    <property type="component" value="Unassembled WGS sequence"/>
</dbReference>
<dbReference type="OMA" id="SHACSVE"/>
<dbReference type="AlphaFoldDB" id="D8Q0U0"/>
<protein>
    <recommendedName>
        <fullName evidence="2">F-box domain-containing protein</fullName>
    </recommendedName>
</protein>
<dbReference type="Gene3D" id="1.20.1280.50">
    <property type="match status" value="1"/>
</dbReference>
<feature type="domain" description="F-box" evidence="2">
    <location>
        <begin position="7"/>
        <end position="53"/>
    </location>
</feature>
<dbReference type="InterPro" id="IPR001810">
    <property type="entry name" value="F-box_dom"/>
</dbReference>
<feature type="region of interest" description="Disordered" evidence="1">
    <location>
        <begin position="456"/>
        <end position="485"/>
    </location>
</feature>
<dbReference type="HOGENOM" id="CLU_024271_1_0_1"/>